<accession>A0A091D6Q0</accession>
<keyword evidence="1" id="KW-1133">Transmembrane helix</keyword>
<feature type="transmembrane region" description="Helical" evidence="1">
    <location>
        <begin position="215"/>
        <end position="236"/>
    </location>
</feature>
<organism evidence="2 3">
    <name type="scientific">Fukomys damarensis</name>
    <name type="common">Damaraland mole rat</name>
    <name type="synonym">Cryptomys damarensis</name>
    <dbReference type="NCBI Taxonomy" id="885580"/>
    <lineage>
        <taxon>Eukaryota</taxon>
        <taxon>Metazoa</taxon>
        <taxon>Chordata</taxon>
        <taxon>Craniata</taxon>
        <taxon>Vertebrata</taxon>
        <taxon>Euteleostomi</taxon>
        <taxon>Mammalia</taxon>
        <taxon>Eutheria</taxon>
        <taxon>Euarchontoglires</taxon>
        <taxon>Glires</taxon>
        <taxon>Rodentia</taxon>
        <taxon>Hystricomorpha</taxon>
        <taxon>Bathyergidae</taxon>
        <taxon>Fukomys</taxon>
    </lineage>
</organism>
<dbReference type="EMBL" id="KN122859">
    <property type="protein sequence ID" value="KFO27774.1"/>
    <property type="molecule type" value="Genomic_DNA"/>
</dbReference>
<dbReference type="Proteomes" id="UP000028990">
    <property type="component" value="Unassembled WGS sequence"/>
</dbReference>
<dbReference type="AlphaFoldDB" id="A0A091D6Q0"/>
<gene>
    <name evidence="2" type="ORF">H920_10789</name>
</gene>
<reference evidence="2 3" key="1">
    <citation type="submission" date="2013-11" db="EMBL/GenBank/DDBJ databases">
        <title>The Damaraland mole rat (Fukomys damarensis) genome and evolution of African mole rats.</title>
        <authorList>
            <person name="Gladyshev V.N."/>
            <person name="Fang X."/>
        </authorList>
    </citation>
    <scope>NUCLEOTIDE SEQUENCE [LARGE SCALE GENOMIC DNA]</scope>
    <source>
        <tissue evidence="2">Liver</tissue>
    </source>
</reference>
<keyword evidence="3" id="KW-1185">Reference proteome</keyword>
<name>A0A091D6Q0_FUKDA</name>
<evidence type="ECO:0000313" key="2">
    <source>
        <dbReference type="EMBL" id="KFO27774.1"/>
    </source>
</evidence>
<evidence type="ECO:0000313" key="3">
    <source>
        <dbReference type="Proteomes" id="UP000028990"/>
    </source>
</evidence>
<sequence length="258" mass="29254">MMKEGDVHVLLPMNAEAPGHSVEVFEDDSSEEQLLLLPILRDVKPVRMELLSPRCRLLCDVIVALPDNPGPVIRGRLFAFTLPRLDNLMKSVHFLFKLILPFPITSPWDWWGLCSKSTKQLCSEPLTIQLRVCNRAPTQGEAEADHPAHRGGEEEHSVAAERLRMRLLYADTMEDLLANCLLEPLLLLLPSHQTSAYVCPPAHLQSLRPTPAPQFLYFSLQLFPLLFVSHIVYFPYVNIRWMGNKFVSLSLATKHLST</sequence>
<keyword evidence="1" id="KW-0472">Membrane</keyword>
<evidence type="ECO:0000256" key="1">
    <source>
        <dbReference type="SAM" id="Phobius"/>
    </source>
</evidence>
<proteinExistence type="predicted"/>
<protein>
    <submittedName>
        <fullName evidence="2">Acyl-coenzyme A thioesterase 11</fullName>
    </submittedName>
</protein>
<keyword evidence="1" id="KW-0812">Transmembrane</keyword>